<dbReference type="Pfam" id="PF13404">
    <property type="entry name" value="HTH_AsnC-type"/>
    <property type="match status" value="1"/>
</dbReference>
<reference key="2">
    <citation type="submission" date="2011-11" db="EMBL/GenBank/DDBJ databases">
        <authorList>
            <person name="Shin S.H."/>
            <person name="Kim S."/>
            <person name="Kim J.Y."/>
        </authorList>
    </citation>
    <scope>NUCLEOTIDE SEQUENCE</scope>
    <source>
        <strain>HPL-003</strain>
    </source>
</reference>
<evidence type="ECO:0000256" key="2">
    <source>
        <dbReference type="ARBA" id="ARBA00023125"/>
    </source>
</evidence>
<dbReference type="Gene3D" id="3.30.70.920">
    <property type="match status" value="1"/>
</dbReference>
<dbReference type="InterPro" id="IPR036388">
    <property type="entry name" value="WH-like_DNA-bd_sf"/>
</dbReference>
<dbReference type="PANTHER" id="PTHR30154">
    <property type="entry name" value="LEUCINE-RESPONSIVE REGULATORY PROTEIN"/>
    <property type="match status" value="1"/>
</dbReference>
<evidence type="ECO:0000259" key="4">
    <source>
        <dbReference type="PROSITE" id="PS50956"/>
    </source>
</evidence>
<dbReference type="Proteomes" id="UP000005876">
    <property type="component" value="Chromosome"/>
</dbReference>
<sequence>MKGKMAMELFVPDDTDLRILHHLIEDSSLSHKEIGLLVHLTGQAVGARVRKMEDAGIIEGYTLRWNPEKMGQTIHAFITVFLNSGTVHSAFQAFARKHPSIVEIHRVSGEGCYWMRLRMSSQEELNTMLDELTQYGNYKLSFSLGEIK</sequence>
<dbReference type="STRING" id="985665.HPL003_13555"/>
<keyword evidence="2" id="KW-0238">DNA-binding</keyword>
<proteinExistence type="predicted"/>
<dbReference type="InterPro" id="IPR036390">
    <property type="entry name" value="WH_DNA-bd_sf"/>
</dbReference>
<dbReference type="SMART" id="SM00344">
    <property type="entry name" value="HTH_ASNC"/>
    <property type="match status" value="1"/>
</dbReference>
<dbReference type="SUPFAM" id="SSF46785">
    <property type="entry name" value="Winged helix' DNA-binding domain"/>
    <property type="match status" value="1"/>
</dbReference>
<keyword evidence="1" id="KW-0805">Transcription regulation</keyword>
<dbReference type="PANTHER" id="PTHR30154:SF55">
    <property type="entry name" value="HTH-TYPE TRANSCRIPTIONAL REGULATOR LRPB"/>
    <property type="match status" value="1"/>
</dbReference>
<evidence type="ECO:0000256" key="1">
    <source>
        <dbReference type="ARBA" id="ARBA00023015"/>
    </source>
</evidence>
<organism evidence="5 6">
    <name type="scientific">Paenibacillus terrae (strain HPL-003)</name>
    <dbReference type="NCBI Taxonomy" id="985665"/>
    <lineage>
        <taxon>Bacteria</taxon>
        <taxon>Bacillati</taxon>
        <taxon>Bacillota</taxon>
        <taxon>Bacilli</taxon>
        <taxon>Bacillales</taxon>
        <taxon>Paenibacillaceae</taxon>
        <taxon>Paenibacillus</taxon>
    </lineage>
</organism>
<dbReference type="KEGG" id="pta:HPL003_13555"/>
<dbReference type="InterPro" id="IPR019887">
    <property type="entry name" value="Tscrpt_reg_AsnC/Lrp_C"/>
</dbReference>
<dbReference type="InterPro" id="IPR011008">
    <property type="entry name" value="Dimeric_a/b-barrel"/>
</dbReference>
<accession>G7VXM0</accession>
<evidence type="ECO:0000313" key="5">
    <source>
        <dbReference type="EMBL" id="AET59462.1"/>
    </source>
</evidence>
<feature type="domain" description="HTH asnC-type" evidence="4">
    <location>
        <begin position="12"/>
        <end position="73"/>
    </location>
</feature>
<dbReference type="InterPro" id="IPR019888">
    <property type="entry name" value="Tscrpt_reg_AsnC-like"/>
</dbReference>
<dbReference type="EMBL" id="CP003107">
    <property type="protein sequence ID" value="AET59462.1"/>
    <property type="molecule type" value="Genomic_DNA"/>
</dbReference>
<dbReference type="AlphaFoldDB" id="G7VXM0"/>
<dbReference type="Pfam" id="PF01037">
    <property type="entry name" value="AsnC_trans_reg"/>
    <property type="match status" value="1"/>
</dbReference>
<keyword evidence="3" id="KW-0804">Transcription</keyword>
<dbReference type="HOGENOM" id="CLU_091233_3_2_9"/>
<evidence type="ECO:0000313" key="6">
    <source>
        <dbReference type="Proteomes" id="UP000005876"/>
    </source>
</evidence>
<dbReference type="GO" id="GO:0005829">
    <property type="term" value="C:cytosol"/>
    <property type="evidence" value="ECO:0007669"/>
    <property type="project" value="TreeGrafter"/>
</dbReference>
<gene>
    <name evidence="5" type="ordered locus">HPL003_13555</name>
</gene>
<dbReference type="SUPFAM" id="SSF54909">
    <property type="entry name" value="Dimeric alpha+beta barrel"/>
    <property type="match status" value="1"/>
</dbReference>
<name>G7VXM0_PAETH</name>
<evidence type="ECO:0000256" key="3">
    <source>
        <dbReference type="ARBA" id="ARBA00023163"/>
    </source>
</evidence>
<dbReference type="eggNOG" id="COG1522">
    <property type="taxonomic scope" value="Bacteria"/>
</dbReference>
<reference evidence="5 6" key="3">
    <citation type="journal article" date="2012" name="J. Bacteriol.">
        <title>Genome Sequence of Paenibacillus terrae HPL-003, a Xylanase-Producing Bacterium Isolated from Soil Found in Forest Residue.</title>
        <authorList>
            <person name="Shin S.H."/>
            <person name="Kim S."/>
            <person name="Kim J.Y."/>
            <person name="Song H.Y."/>
            <person name="Cho S.J."/>
            <person name="Kim D.R."/>
            <person name="Lee K.I."/>
            <person name="Lim H.K."/>
            <person name="Park N.J."/>
            <person name="Hwang I.T."/>
            <person name="Yang K.S."/>
        </authorList>
    </citation>
    <scope>NUCLEOTIDE SEQUENCE [LARGE SCALE GENOMIC DNA]</scope>
    <source>
        <strain evidence="5 6">HPL-003</strain>
    </source>
</reference>
<protein>
    <submittedName>
        <fullName evidence="5">Hth-type transcriptional regulator lrpb</fullName>
    </submittedName>
</protein>
<dbReference type="GO" id="GO:0043200">
    <property type="term" value="P:response to amino acid"/>
    <property type="evidence" value="ECO:0007669"/>
    <property type="project" value="TreeGrafter"/>
</dbReference>
<reference evidence="6" key="1">
    <citation type="submission" date="2011-11" db="EMBL/GenBank/DDBJ databases">
        <title>Complete sequence of Paenibacillus terrae HPL-003.</title>
        <authorList>
            <person name="Shin S.H."/>
            <person name="Kim S."/>
            <person name="Kim J.Y."/>
        </authorList>
    </citation>
    <scope>NUCLEOTIDE SEQUENCE [LARGE SCALE GENOMIC DNA]</scope>
    <source>
        <strain evidence="6">HPL-003</strain>
    </source>
</reference>
<dbReference type="PROSITE" id="PS50956">
    <property type="entry name" value="HTH_ASNC_2"/>
    <property type="match status" value="1"/>
</dbReference>
<dbReference type="GO" id="GO:0043565">
    <property type="term" value="F:sequence-specific DNA binding"/>
    <property type="evidence" value="ECO:0007669"/>
    <property type="project" value="InterPro"/>
</dbReference>
<dbReference type="Gene3D" id="1.10.10.10">
    <property type="entry name" value="Winged helix-like DNA-binding domain superfamily/Winged helix DNA-binding domain"/>
    <property type="match status" value="1"/>
</dbReference>
<dbReference type="InterPro" id="IPR000485">
    <property type="entry name" value="AsnC-type_HTH_dom"/>
</dbReference>